<dbReference type="GO" id="GO:0000228">
    <property type="term" value="C:nuclear chromosome"/>
    <property type="evidence" value="ECO:0000318"/>
    <property type="project" value="GO_Central"/>
</dbReference>
<dbReference type="EMBL" id="DS178322">
    <property type="protein sequence ID" value="EFP89428.1"/>
    <property type="molecule type" value="Genomic_DNA"/>
</dbReference>
<dbReference type="PRINTS" id="PR01550">
    <property type="entry name" value="TOP6AFAMILY"/>
</dbReference>
<evidence type="ECO:0000259" key="12">
    <source>
        <dbReference type="Pfam" id="PF21180"/>
    </source>
</evidence>
<evidence type="ECO:0000313" key="14">
    <source>
        <dbReference type="Proteomes" id="UP000008783"/>
    </source>
</evidence>
<evidence type="ECO:0000256" key="7">
    <source>
        <dbReference type="ARBA" id="ARBA00023029"/>
    </source>
</evidence>
<dbReference type="InterPro" id="IPR013049">
    <property type="entry name" value="Spo11/TopoVI_A_N"/>
</dbReference>
<dbReference type="Pfam" id="PF21180">
    <property type="entry name" value="TOP6A-Spo11_Toprim"/>
    <property type="match status" value="1"/>
</dbReference>
<feature type="domain" description="Topoisomerase 6 subunit A/Spo11 TOPRIM" evidence="12">
    <location>
        <begin position="271"/>
        <end position="321"/>
    </location>
</feature>
<reference key="1">
    <citation type="submission" date="2007-01" db="EMBL/GenBank/DDBJ databases">
        <title>The Genome Sequence of Puccinia graminis f. sp. tritici Strain CRL 75-36-700-3.</title>
        <authorList>
            <consortium name="The Broad Institute Genome Sequencing Platform"/>
            <person name="Birren B."/>
            <person name="Lander E."/>
            <person name="Galagan J."/>
            <person name="Nusbaum C."/>
            <person name="Devon K."/>
            <person name="Cuomo C."/>
            <person name="Jaffe D."/>
            <person name="Butler J."/>
            <person name="Alvarez P."/>
            <person name="Gnerre S."/>
            <person name="Grabherr M."/>
            <person name="Mauceli E."/>
            <person name="Brockman W."/>
            <person name="Young S."/>
            <person name="LaButti K."/>
            <person name="Sykes S."/>
            <person name="DeCaprio D."/>
            <person name="Crawford M."/>
            <person name="Koehrsen M."/>
            <person name="Engels R."/>
            <person name="Montgomery P."/>
            <person name="Pearson M."/>
            <person name="Howarth C."/>
            <person name="Larson L."/>
            <person name="White J."/>
            <person name="Zeng Q."/>
            <person name="Kodira C."/>
            <person name="Yandava C."/>
            <person name="Alvarado L."/>
            <person name="O'Leary S."/>
            <person name="Szabo L."/>
            <person name="Dean R."/>
            <person name="Schein J."/>
        </authorList>
    </citation>
    <scope>NUCLEOTIDE SEQUENCE</scope>
    <source>
        <strain>CRL 75-36-700-3</strain>
    </source>
</reference>
<keyword evidence="6" id="KW-0460">Magnesium</keyword>
<dbReference type="GO" id="GO:0042138">
    <property type="term" value="P:meiotic DNA double-strand break formation"/>
    <property type="evidence" value="ECO:0000318"/>
    <property type="project" value="GO_Central"/>
</dbReference>
<comment type="similarity">
    <text evidence="3 10">Belongs to the TOP6A family.</text>
</comment>
<dbReference type="VEuPathDB" id="FungiDB:PGTG_15270"/>
<evidence type="ECO:0000256" key="8">
    <source>
        <dbReference type="ARBA" id="ARBA00023125"/>
    </source>
</evidence>
<feature type="domain" description="Spo11/DNA topoisomerase VI subunit A N-terminal" evidence="11">
    <location>
        <begin position="138"/>
        <end position="198"/>
    </location>
</feature>
<dbReference type="Pfam" id="PF04406">
    <property type="entry name" value="TP6A_N"/>
    <property type="match status" value="1"/>
</dbReference>
<name>E3KYN2_PUCGT</name>
<gene>
    <name evidence="13" type="ORF">PGTG_15270</name>
</gene>
<dbReference type="AlphaFoldDB" id="E3KYN2"/>
<dbReference type="OrthoDB" id="5377392at2759"/>
<dbReference type="PANTHER" id="PTHR10848">
    <property type="entry name" value="MEIOTIC RECOMBINATION PROTEIN SPO11"/>
    <property type="match status" value="1"/>
</dbReference>
<accession>E3KYN2</accession>
<dbReference type="Proteomes" id="UP000008783">
    <property type="component" value="Unassembled WGS sequence"/>
</dbReference>
<proteinExistence type="inferred from homology"/>
<keyword evidence="8 10" id="KW-0238">DNA-binding</keyword>
<dbReference type="PROSITE" id="PS52041">
    <property type="entry name" value="TOPO_IIB"/>
    <property type="match status" value="1"/>
</dbReference>
<dbReference type="Gene3D" id="1.10.10.10">
    <property type="entry name" value="Winged helix-like DNA-binding domain superfamily/Winged helix DNA-binding domain"/>
    <property type="match status" value="1"/>
</dbReference>
<comment type="cofactor">
    <cofactor evidence="2">
        <name>Mg(2+)</name>
        <dbReference type="ChEBI" id="CHEBI:18420"/>
    </cofactor>
</comment>
<evidence type="ECO:0000256" key="4">
    <source>
        <dbReference type="ARBA" id="ARBA00012895"/>
    </source>
</evidence>
<evidence type="ECO:0000256" key="9">
    <source>
        <dbReference type="ARBA" id="ARBA00023235"/>
    </source>
</evidence>
<dbReference type="GO" id="GO:0003918">
    <property type="term" value="F:DNA topoisomerase type II (double strand cut, ATP-hydrolyzing) activity"/>
    <property type="evidence" value="ECO:0007669"/>
    <property type="project" value="UniProtKB-UniRule"/>
</dbReference>
<dbReference type="EC" id="5.6.2.2" evidence="4"/>
<evidence type="ECO:0000313" key="13">
    <source>
        <dbReference type="EMBL" id="EFP89428.1"/>
    </source>
</evidence>
<dbReference type="GO" id="GO:0005524">
    <property type="term" value="F:ATP binding"/>
    <property type="evidence" value="ECO:0007669"/>
    <property type="project" value="InterPro"/>
</dbReference>
<evidence type="ECO:0000256" key="1">
    <source>
        <dbReference type="ARBA" id="ARBA00000185"/>
    </source>
</evidence>
<evidence type="ECO:0000256" key="2">
    <source>
        <dbReference type="ARBA" id="ARBA00001946"/>
    </source>
</evidence>
<dbReference type="InterPro" id="IPR036388">
    <property type="entry name" value="WH-like_DNA-bd_sf"/>
</dbReference>
<keyword evidence="9 10" id="KW-0413">Isomerase</keyword>
<dbReference type="InterPro" id="IPR034136">
    <property type="entry name" value="TOPRIM_Topo6A/Spo11"/>
</dbReference>
<dbReference type="PANTHER" id="PTHR10848:SF0">
    <property type="entry name" value="MEIOTIC RECOMBINATION PROTEIN SPO11"/>
    <property type="match status" value="1"/>
</dbReference>
<evidence type="ECO:0000259" key="11">
    <source>
        <dbReference type="Pfam" id="PF04406"/>
    </source>
</evidence>
<feature type="active site" description="O-(5'-phospho-DNA)-tyrosine intermediate" evidence="10">
    <location>
        <position position="166"/>
    </location>
</feature>
<dbReference type="InParanoid" id="E3KYN2"/>
<dbReference type="STRING" id="418459.E3KYN2"/>
<dbReference type="KEGG" id="pgr:PGTG_15270"/>
<protein>
    <recommendedName>
        <fullName evidence="4">DNA topoisomerase (ATP-hydrolyzing)</fullName>
        <ecNumber evidence="4">5.6.2.2</ecNumber>
    </recommendedName>
</protein>
<dbReference type="InterPro" id="IPR002815">
    <property type="entry name" value="Spo11/TopoVI_A"/>
</dbReference>
<dbReference type="RefSeq" id="XP_003333847.1">
    <property type="nucleotide sequence ID" value="XM_003333799.1"/>
</dbReference>
<keyword evidence="7 10" id="KW-0799">Topoisomerase</keyword>
<comment type="catalytic activity">
    <reaction evidence="1 10">
        <text>ATP-dependent breakage, passage and rejoining of double-stranded DNA.</text>
        <dbReference type="EC" id="5.6.2.2"/>
    </reaction>
</comment>
<dbReference type="GeneID" id="10547315"/>
<organism evidence="13 14">
    <name type="scientific">Puccinia graminis f. sp. tritici (strain CRL 75-36-700-3 / race SCCL)</name>
    <name type="common">Black stem rust fungus</name>
    <dbReference type="NCBI Taxonomy" id="418459"/>
    <lineage>
        <taxon>Eukaryota</taxon>
        <taxon>Fungi</taxon>
        <taxon>Dikarya</taxon>
        <taxon>Basidiomycota</taxon>
        <taxon>Pucciniomycotina</taxon>
        <taxon>Pucciniomycetes</taxon>
        <taxon>Pucciniales</taxon>
        <taxon>Pucciniaceae</taxon>
        <taxon>Puccinia</taxon>
    </lineage>
</organism>
<evidence type="ECO:0000256" key="10">
    <source>
        <dbReference type="PROSITE-ProRule" id="PRU01385"/>
    </source>
</evidence>
<evidence type="ECO:0000256" key="3">
    <source>
        <dbReference type="ARBA" id="ARBA00006559"/>
    </source>
</evidence>
<dbReference type="Gene3D" id="3.40.1360.10">
    <property type="match status" value="1"/>
</dbReference>
<evidence type="ECO:0000256" key="6">
    <source>
        <dbReference type="ARBA" id="ARBA00022842"/>
    </source>
</evidence>
<dbReference type="GO" id="GO:0000706">
    <property type="term" value="P:meiotic DNA double-strand break processing"/>
    <property type="evidence" value="ECO:0000318"/>
    <property type="project" value="GO_Central"/>
</dbReference>
<dbReference type="InterPro" id="IPR036078">
    <property type="entry name" value="Spo11/TopoVI_A_sf"/>
</dbReference>
<dbReference type="GO" id="GO:0003677">
    <property type="term" value="F:DNA binding"/>
    <property type="evidence" value="ECO:0000318"/>
    <property type="project" value="GO_Central"/>
</dbReference>
<sequence length="414" mass="47098">MNNRKIQLLRFHQYSQRSSRRSPRTQGYTNPWSSPSLARIHLKMLDLPSPIQKNQMLRRLNWLKMSLNQQLMKKGLEKIEQFIVDFLKKLNYAADEANWPVGFKRGDMQITLPMKDSVHPGQSRGLQFPRGIEGGTSRLARFLQVMDLSHLAILEKTPILIRDVYYHNIPLFIKQVRVEEIVNHLAKTFEIERTHLYIVRSLNHFDKSCSITDEIVFYNQFAGGRGIFHGDLKIVSKVKNDRVTVDGASISTLIPPMETVKEVIPGQNVRMILIVEKEAVLSALVHNGINNHPDLSPCIVISGKGNPDLATRSLCYKLASDPGLIQRRVPIFQVHRGLLLEMTEKDFKVAKDIMSSERMSEAHKQEIRGLVTGKTKGSIAIINSSKNLQGRGGQKLISYLKRKVMPLLLIGIFP</sequence>
<dbReference type="GO" id="GO:0007131">
    <property type="term" value="P:reciprocal meiotic recombination"/>
    <property type="evidence" value="ECO:0000318"/>
    <property type="project" value="GO_Central"/>
</dbReference>
<dbReference type="GO" id="GO:0046872">
    <property type="term" value="F:metal ion binding"/>
    <property type="evidence" value="ECO:0007669"/>
    <property type="project" value="UniProtKB-KW"/>
</dbReference>
<reference evidence="14" key="2">
    <citation type="journal article" date="2011" name="Proc. Natl. Acad. Sci. U.S.A.">
        <title>Obligate biotrophy features unraveled by the genomic analysis of rust fungi.</title>
        <authorList>
            <person name="Duplessis S."/>
            <person name="Cuomo C.A."/>
            <person name="Lin Y.-C."/>
            <person name="Aerts A."/>
            <person name="Tisserant E."/>
            <person name="Veneault-Fourrey C."/>
            <person name="Joly D.L."/>
            <person name="Hacquard S."/>
            <person name="Amselem J."/>
            <person name="Cantarel B.L."/>
            <person name="Chiu R."/>
            <person name="Coutinho P.M."/>
            <person name="Feau N."/>
            <person name="Field M."/>
            <person name="Frey P."/>
            <person name="Gelhaye E."/>
            <person name="Goldberg J."/>
            <person name="Grabherr M.G."/>
            <person name="Kodira C.D."/>
            <person name="Kohler A."/>
            <person name="Kuees U."/>
            <person name="Lindquist E.A."/>
            <person name="Lucas S.M."/>
            <person name="Mago R."/>
            <person name="Mauceli E."/>
            <person name="Morin E."/>
            <person name="Murat C."/>
            <person name="Pangilinan J.L."/>
            <person name="Park R."/>
            <person name="Pearson M."/>
            <person name="Quesneville H."/>
            <person name="Rouhier N."/>
            <person name="Sakthikumar S."/>
            <person name="Salamov A.A."/>
            <person name="Schmutz J."/>
            <person name="Selles B."/>
            <person name="Shapiro H."/>
            <person name="Tanguay P."/>
            <person name="Tuskan G.A."/>
            <person name="Henrissat B."/>
            <person name="Van de Peer Y."/>
            <person name="Rouze P."/>
            <person name="Ellis J.G."/>
            <person name="Dodds P.N."/>
            <person name="Schein J.E."/>
            <person name="Zhong S."/>
            <person name="Hamelin R.C."/>
            <person name="Grigoriev I.V."/>
            <person name="Szabo L.J."/>
            <person name="Martin F."/>
        </authorList>
    </citation>
    <scope>NUCLEOTIDE SEQUENCE [LARGE SCALE GENOMIC DNA]</scope>
    <source>
        <strain evidence="14">CRL 75-36-700-3 / race SCCL</strain>
    </source>
</reference>
<dbReference type="HOGENOM" id="CLU_664173_0_0_1"/>
<dbReference type="SUPFAM" id="SSF56726">
    <property type="entry name" value="DNA topoisomerase IV, alpha subunit"/>
    <property type="match status" value="1"/>
</dbReference>
<keyword evidence="14" id="KW-1185">Reference proteome</keyword>
<keyword evidence="5" id="KW-0479">Metal-binding</keyword>
<evidence type="ECO:0000256" key="5">
    <source>
        <dbReference type="ARBA" id="ARBA00022723"/>
    </source>
</evidence>